<feature type="compositionally biased region" description="Polar residues" evidence="4">
    <location>
        <begin position="1112"/>
        <end position="1123"/>
    </location>
</feature>
<protein>
    <submittedName>
        <fullName evidence="7">Uncharacterized protein</fullName>
    </submittedName>
</protein>
<dbReference type="eggNOG" id="KOG1248">
    <property type="taxonomic scope" value="Eukaryota"/>
</dbReference>
<feature type="region of interest" description="Disordered" evidence="4">
    <location>
        <begin position="1163"/>
        <end position="1219"/>
    </location>
</feature>
<dbReference type="Gene3D" id="1.25.10.10">
    <property type="entry name" value="Leucine-rich Repeat Variant"/>
    <property type="match status" value="1"/>
</dbReference>
<dbReference type="GeneID" id="11471421"/>
<dbReference type="Proteomes" id="UP000006790">
    <property type="component" value="Chromosome 7"/>
</dbReference>
<proteinExistence type="inferred from homology"/>
<feature type="compositionally biased region" description="Acidic residues" evidence="4">
    <location>
        <begin position="1057"/>
        <end position="1072"/>
    </location>
</feature>
<comment type="similarity">
    <text evidence="2">Belongs to the RRP12 family.</text>
</comment>
<keyword evidence="8" id="KW-1185">Reference proteome</keyword>
<dbReference type="InterPro" id="IPR011989">
    <property type="entry name" value="ARM-like"/>
</dbReference>
<evidence type="ECO:0000256" key="1">
    <source>
        <dbReference type="ARBA" id="ARBA00004123"/>
    </source>
</evidence>
<reference evidence="8" key="1">
    <citation type="journal article" date="2012" name="G3 (Bethesda)">
        <title>Pichia sorbitophila, an interspecies yeast hybrid reveals early steps of genome resolution following polyploidization.</title>
        <authorList>
            <person name="Leh Louis V."/>
            <person name="Despons L."/>
            <person name="Friedrich A."/>
            <person name="Martin T."/>
            <person name="Durrens P."/>
            <person name="Casaregola S."/>
            <person name="Neuveglise C."/>
            <person name="Fairhead C."/>
            <person name="Marck C."/>
            <person name="Cruz J.A."/>
            <person name="Straub M.L."/>
            <person name="Kugler V."/>
            <person name="Sacerdot C."/>
            <person name="Uzunov Z."/>
            <person name="Thierry A."/>
            <person name="Weiss S."/>
            <person name="Bleykasten C."/>
            <person name="De Montigny J."/>
            <person name="Jacques N."/>
            <person name="Jung P."/>
            <person name="Lemaire M."/>
            <person name="Mallet S."/>
            <person name="Morel G."/>
            <person name="Richard G.F."/>
            <person name="Sarkar A."/>
            <person name="Savel G."/>
            <person name="Schacherer J."/>
            <person name="Seret M.L."/>
            <person name="Talla E."/>
            <person name="Samson G."/>
            <person name="Jubin C."/>
            <person name="Poulain J."/>
            <person name="Vacherie B."/>
            <person name="Barbe V."/>
            <person name="Pelletier E."/>
            <person name="Sherman D.J."/>
            <person name="Westhof E."/>
            <person name="Weissenbach J."/>
            <person name="Baret P.V."/>
            <person name="Wincker P."/>
            <person name="Gaillardin C."/>
            <person name="Dujon B."/>
            <person name="Souciet J.L."/>
        </authorList>
    </citation>
    <scope>NUCLEOTIDE SEQUENCE [LARGE SCALE GENOMIC DNA]</scope>
    <source>
        <strain evidence="8">CBS 270.75 / DBVPG 7215 / KCTC 17166 / NRRL Y-17582</strain>
    </source>
</reference>
<dbReference type="InterPro" id="IPR012978">
    <property type="entry name" value="HEAT_RRP12"/>
</dbReference>
<dbReference type="SUPFAM" id="SSF48371">
    <property type="entry name" value="ARM repeat"/>
    <property type="match status" value="1"/>
</dbReference>
<dbReference type="STRING" id="931890.G8JWD4"/>
<dbReference type="FunCoup" id="G8JWD4">
    <property type="interactions" value="1013"/>
</dbReference>
<dbReference type="AlphaFoldDB" id="G8JWD4"/>
<evidence type="ECO:0000259" key="6">
    <source>
        <dbReference type="Pfam" id="PF25772"/>
    </source>
</evidence>
<feature type="region of interest" description="Disordered" evidence="4">
    <location>
        <begin position="1057"/>
        <end position="1081"/>
    </location>
</feature>
<feature type="region of interest" description="Disordered" evidence="4">
    <location>
        <begin position="1022"/>
        <end position="1045"/>
    </location>
</feature>
<dbReference type="GO" id="GO:0000462">
    <property type="term" value="P:maturation of SSU-rRNA from tricistronic rRNA transcript (SSU-rRNA, 5.8S rRNA, LSU-rRNA)"/>
    <property type="evidence" value="ECO:0007669"/>
    <property type="project" value="EnsemblFungi"/>
</dbReference>
<name>G8JWD4_ERECY</name>
<feature type="domain" description="RRP12 N-terminal HEAT" evidence="6">
    <location>
        <begin position="24"/>
        <end position="222"/>
    </location>
</feature>
<feature type="region of interest" description="Disordered" evidence="4">
    <location>
        <begin position="1103"/>
        <end position="1123"/>
    </location>
</feature>
<evidence type="ECO:0000256" key="3">
    <source>
        <dbReference type="ARBA" id="ARBA00023242"/>
    </source>
</evidence>
<evidence type="ECO:0000313" key="8">
    <source>
        <dbReference type="Proteomes" id="UP000006790"/>
    </source>
</evidence>
<dbReference type="InParanoid" id="G8JWD4"/>
<comment type="subcellular location">
    <subcellularLocation>
        <location evidence="1">Nucleus</location>
    </subcellularLocation>
</comment>
<dbReference type="KEGG" id="erc:Ecym_7314"/>
<feature type="compositionally biased region" description="Polar residues" evidence="4">
    <location>
        <begin position="1036"/>
        <end position="1045"/>
    </location>
</feature>
<dbReference type="OMA" id="PDQMKHR"/>
<evidence type="ECO:0000259" key="5">
    <source>
        <dbReference type="Pfam" id="PF08161"/>
    </source>
</evidence>
<evidence type="ECO:0000256" key="4">
    <source>
        <dbReference type="SAM" id="MobiDB-lite"/>
    </source>
</evidence>
<dbReference type="HOGENOM" id="CLU_003753_1_0_1"/>
<dbReference type="InterPro" id="IPR016024">
    <property type="entry name" value="ARM-type_fold"/>
</dbReference>
<accession>G8JWD4</accession>
<feature type="compositionally biased region" description="Basic residues" evidence="4">
    <location>
        <begin position="1200"/>
        <end position="1219"/>
    </location>
</feature>
<dbReference type="GO" id="GO:0030688">
    <property type="term" value="C:preribosome, small subunit precursor"/>
    <property type="evidence" value="ECO:0007669"/>
    <property type="project" value="EnsemblFungi"/>
</dbReference>
<keyword evidence="3" id="KW-0539">Nucleus</keyword>
<dbReference type="OrthoDB" id="2192888at2759"/>
<sequence>MDSEQVTQSLELEERLSRIRSQCNSKLDNQKHIAIILSAVEENMDEQQATNKNFVSYLISFMSLLDQSIDATTNQIQDVQLASSSTYLLDLLFQFTQKKILRSKFSELLMKIAPCITDERATPPLIRSAIGCLESLLIAQDAQAWNNTQQLAVNPVRGLSGLLELSLDARSKIRKRAQDGISKILSNPPPSPSTEHIAAPIIANFAVKALASILDEASNISNKKLRAMGGSEDLNSRVIRVLKLINTITSTNQWPSQLTEQLCDLLLEVSRSSNQYLVSNAFNCFESLFKSMAESSVSSGLAEDKFLKVIDIIFSMKPSNTDSHLAVPWIAVIAKGVTTYAFHQPMKCLIKLPEIFNIMTFYLSSETPEVYFNTAQCLITLLTDAVKDELLLYPPAVTTEVYESVDEVISKLAEIFTGYLSINFTHCSKDVLNVLSVAFKKFKHRCNPDFIKPLEIVGNWRTNEENSLDFKNEAEQVIGSAIQGMGPEVVLGAIPLNLENQSDSRPGRAWLLPIIRDNTRKSKLSVFTKQLMPLIQFFESKYDNLDSASVQLRLLQTIVHQLWSTLPHFCDLPSDLREVFTDQFAADLSSAMYSKVELRTIICNSLKQLVESNMLYARDGTTPDVLLEQQFPISEAEKNLEYLSTKASNILAVLFNIYTQTTPNSRSYTLETIEAYLRIASPRDLSKTFDNVCALLKDAMEKESVAQKNMNQNKMSATLLDLIVVMTKFIPESSYGALFSIFNTIVNSPDSLTQKRAYRIITNLSQLERGSEAVLGYLSDIEKVMIESAQTVQTASKASRLAAIKILITLLPPDHLSFIVQLVAEVILCCKDVNEKSREAAFGTLITMCTKMQDSTGIVKLSQIPGYDTSSPDQPSSVTEFFKIMSAGLIGNSQHMVSATITAYSCLVFEFKNHLEPQVLTDIYDTIELYLTSNSREIVKSTIGFCKVCCLSLPDEFMRPKIPALIPKLLRWSHEHTGHFKSRVKHIIERLIRRFGYDFIEANFPEEDKRLLANIRKIRNRNKRKAEEEEGEEGVSNMSMPSTKSSRFMSAVDEALYDSSDEDDENEKEEDMENGKKGTKRYIVESNGDPLDLLDSQTLAHISSQKPKKISNHGQNKKFSNNGILSFDNEGKLVVKGKEEIEDEDPLKSINSGIDAYLEALKSGPIKGQKGRLKYKRDNKGTDGISDDDEPIPSNSSINSRKHNKVGKKKGMYKNKRKF</sequence>
<dbReference type="RefSeq" id="XP_003647966.1">
    <property type="nucleotide sequence ID" value="XM_003647918.1"/>
</dbReference>
<dbReference type="PANTHER" id="PTHR48287">
    <property type="entry name" value="ARM REPEAT SUPERFAMILY PROTEIN"/>
    <property type="match status" value="1"/>
</dbReference>
<evidence type="ECO:0000313" key="7">
    <source>
        <dbReference type="EMBL" id="AET41149.1"/>
    </source>
</evidence>
<dbReference type="Pfam" id="PF25772">
    <property type="entry name" value="HEAT_RRP12_N"/>
    <property type="match status" value="1"/>
</dbReference>
<dbReference type="PANTHER" id="PTHR48287:SF1">
    <property type="entry name" value="ARM REPEAT SUPERFAMILY PROTEIN"/>
    <property type="match status" value="1"/>
</dbReference>
<organism evidence="7 8">
    <name type="scientific">Eremothecium cymbalariae (strain CBS 270.75 / DBVPG 7215 / KCTC 17166 / NRRL Y-17582)</name>
    <name type="common">Yeast</name>
    <dbReference type="NCBI Taxonomy" id="931890"/>
    <lineage>
        <taxon>Eukaryota</taxon>
        <taxon>Fungi</taxon>
        <taxon>Dikarya</taxon>
        <taxon>Ascomycota</taxon>
        <taxon>Saccharomycotina</taxon>
        <taxon>Saccharomycetes</taxon>
        <taxon>Saccharomycetales</taxon>
        <taxon>Saccharomycetaceae</taxon>
        <taxon>Eremothecium</taxon>
    </lineage>
</organism>
<dbReference type="InterPro" id="IPR057860">
    <property type="entry name" value="HEAT_RRP12_N"/>
</dbReference>
<evidence type="ECO:0000256" key="2">
    <source>
        <dbReference type="ARBA" id="ARBA00007690"/>
    </source>
</evidence>
<feature type="domain" description="RRP12 HEAT" evidence="5">
    <location>
        <begin position="364"/>
        <end position="661"/>
    </location>
</feature>
<gene>
    <name evidence="7" type="ordered locus">Ecym_7314</name>
</gene>
<dbReference type="EMBL" id="CP002503">
    <property type="protein sequence ID" value="AET41149.1"/>
    <property type="molecule type" value="Genomic_DNA"/>
</dbReference>
<dbReference type="Pfam" id="PF08161">
    <property type="entry name" value="RRP12_HEAT"/>
    <property type="match status" value="1"/>
</dbReference>
<dbReference type="InterPro" id="IPR052087">
    <property type="entry name" value="RRP12"/>
</dbReference>
<dbReference type="GO" id="GO:0005634">
    <property type="term" value="C:nucleus"/>
    <property type="evidence" value="ECO:0007669"/>
    <property type="project" value="UniProtKB-SubCell"/>
</dbReference>